<feature type="region of interest" description="Disordered" evidence="1">
    <location>
        <begin position="196"/>
        <end position="268"/>
    </location>
</feature>
<evidence type="ECO:0000256" key="1">
    <source>
        <dbReference type="SAM" id="MobiDB-lite"/>
    </source>
</evidence>
<name>A0A168ME23_MUCCL</name>
<reference evidence="2 3" key="1">
    <citation type="submission" date="2015-06" db="EMBL/GenBank/DDBJ databases">
        <title>Expansion of signal transduction pathways in fungi by whole-genome duplication.</title>
        <authorList>
            <consortium name="DOE Joint Genome Institute"/>
            <person name="Corrochano L.M."/>
            <person name="Kuo A."/>
            <person name="Marcet-Houben M."/>
            <person name="Polaino S."/>
            <person name="Salamov A."/>
            <person name="Villalobos J.M."/>
            <person name="Alvarez M.I."/>
            <person name="Avalos J."/>
            <person name="Benito E.P."/>
            <person name="Benoit I."/>
            <person name="Burger G."/>
            <person name="Camino L.P."/>
            <person name="Canovas D."/>
            <person name="Cerda-Olmedo E."/>
            <person name="Cheng J.-F."/>
            <person name="Dominguez A."/>
            <person name="Elias M."/>
            <person name="Eslava A.P."/>
            <person name="Glaser F."/>
            <person name="Grimwood J."/>
            <person name="Gutierrez G."/>
            <person name="Heitman J."/>
            <person name="Henrissat B."/>
            <person name="Iturriaga E.A."/>
            <person name="Lang B.F."/>
            <person name="Lavin J.L."/>
            <person name="Lee S."/>
            <person name="Li W."/>
            <person name="Lindquist E."/>
            <person name="Lopez-Garcia S."/>
            <person name="Luque E.M."/>
            <person name="Marcos A.T."/>
            <person name="Martin J."/>
            <person name="Mccluskey K."/>
            <person name="Medina H.R."/>
            <person name="Miralles-Duran A."/>
            <person name="Miyazaki A."/>
            <person name="Munoz-Torres E."/>
            <person name="Oguiza J.A."/>
            <person name="Ohm R."/>
            <person name="Olmedo M."/>
            <person name="Orejas M."/>
            <person name="Ortiz-Castellanos L."/>
            <person name="Pisabarro A.G."/>
            <person name="Rodriguez-Romero J."/>
            <person name="Ruiz-Herrera J."/>
            <person name="Ruiz-Vazquez R."/>
            <person name="Sanz C."/>
            <person name="Schackwitz W."/>
            <person name="Schmutz J."/>
            <person name="Shahriari M."/>
            <person name="Shelest E."/>
            <person name="Silva-Franco F."/>
            <person name="Soanes D."/>
            <person name="Syed K."/>
            <person name="Tagua V.G."/>
            <person name="Talbot N.J."/>
            <person name="Thon M."/>
            <person name="De Vries R.P."/>
            <person name="Wiebenga A."/>
            <person name="Yadav J.S."/>
            <person name="Braun E.L."/>
            <person name="Baker S."/>
            <person name="Garre V."/>
            <person name="Horwitz B."/>
            <person name="Torres-Martinez S."/>
            <person name="Idnurm A."/>
            <person name="Herrera-Estrella A."/>
            <person name="Gabaldon T."/>
            <person name="Grigoriev I.V."/>
        </authorList>
    </citation>
    <scope>NUCLEOTIDE SEQUENCE [LARGE SCALE GENOMIC DNA]</scope>
    <source>
        <strain evidence="2 3">CBS 277.49</strain>
    </source>
</reference>
<dbReference type="Gene3D" id="1.10.472.10">
    <property type="entry name" value="Cyclin-like"/>
    <property type="match status" value="1"/>
</dbReference>
<dbReference type="AlphaFoldDB" id="A0A168ME23"/>
<protein>
    <submittedName>
        <fullName evidence="2">Cyclin</fullName>
    </submittedName>
</protein>
<proteinExistence type="predicted"/>
<comment type="caution">
    <text evidence="2">The sequence shown here is derived from an EMBL/GenBank/DDBJ whole genome shotgun (WGS) entry which is preliminary data.</text>
</comment>
<dbReference type="EMBL" id="AMYB01000003">
    <property type="protein sequence ID" value="OAD04787.1"/>
    <property type="molecule type" value="Genomic_DNA"/>
</dbReference>
<feature type="region of interest" description="Disordered" evidence="1">
    <location>
        <begin position="350"/>
        <end position="375"/>
    </location>
</feature>
<dbReference type="STRING" id="747725.A0A168ME23"/>
<organism evidence="2 3">
    <name type="scientific">Mucor lusitanicus CBS 277.49</name>
    <dbReference type="NCBI Taxonomy" id="747725"/>
    <lineage>
        <taxon>Eukaryota</taxon>
        <taxon>Fungi</taxon>
        <taxon>Fungi incertae sedis</taxon>
        <taxon>Mucoromycota</taxon>
        <taxon>Mucoromycotina</taxon>
        <taxon>Mucoromycetes</taxon>
        <taxon>Mucorales</taxon>
        <taxon>Mucorineae</taxon>
        <taxon>Mucoraceae</taxon>
        <taxon>Mucor</taxon>
    </lineage>
</organism>
<accession>A0A168ME23</accession>
<keyword evidence="3" id="KW-1185">Reference proteome</keyword>
<sequence>MKAKVNLYNRPHGRIDTYQVASPYSNSNSNNNKQQRHAIVVDREHRLNAAYSSSYSQACLLLQAIQMNGRRRLSSECILQLASFVARAWESNPEQDKIDALAKLMTNLMDTTLLCPEKPFDEALKQFCRNNIPTHSVSPSITLLIAIGYIERLKQKYHNIKGTRGCGHRLILVAYMMAAKFMHVNLRSIISTSTTSPSASASTSACTSPMASPTSLTPFSNNMSVSAERSTIHKYTPNLPPISATPKHQEQPEQLPSPPTSPKSFASDPLHYHYFQSTNNASSTTNNTIHTANSAASQHANAAPAPVNHNERHFQILRMELEFLHFLNYDLSLSDTLKLIHWAQKFDDDLLPPIQNKPASGDEGGNVRSNSTSCD</sequence>
<evidence type="ECO:0000313" key="2">
    <source>
        <dbReference type="EMBL" id="OAD04787.1"/>
    </source>
</evidence>
<evidence type="ECO:0000313" key="3">
    <source>
        <dbReference type="Proteomes" id="UP000077051"/>
    </source>
</evidence>
<dbReference type="Proteomes" id="UP000077051">
    <property type="component" value="Unassembled WGS sequence"/>
</dbReference>
<feature type="compositionally biased region" description="Polar residues" evidence="1">
    <location>
        <begin position="216"/>
        <end position="229"/>
    </location>
</feature>
<dbReference type="OrthoDB" id="244495at2759"/>
<gene>
    <name evidence="2" type="ORF">MUCCIDRAFT_108620</name>
</gene>
<dbReference type="VEuPathDB" id="FungiDB:MUCCIDRAFT_108620"/>
<feature type="compositionally biased region" description="Low complexity" evidence="1">
    <location>
        <begin position="196"/>
        <end position="215"/>
    </location>
</feature>